<gene>
    <name evidence="2" type="ORF">EVAR_102745_1</name>
</gene>
<dbReference type="EMBL" id="BGZK01000061">
    <property type="protein sequence ID" value="GBP14066.1"/>
    <property type="molecule type" value="Genomic_DNA"/>
</dbReference>
<accession>A0A4C1TIP6</accession>
<evidence type="ECO:0000313" key="2">
    <source>
        <dbReference type="EMBL" id="GBP14066.1"/>
    </source>
</evidence>
<reference evidence="2 3" key="1">
    <citation type="journal article" date="2019" name="Commun. Biol.">
        <title>The bagworm genome reveals a unique fibroin gene that provides high tensile strength.</title>
        <authorList>
            <person name="Kono N."/>
            <person name="Nakamura H."/>
            <person name="Ohtoshi R."/>
            <person name="Tomita M."/>
            <person name="Numata K."/>
            <person name="Arakawa K."/>
        </authorList>
    </citation>
    <scope>NUCLEOTIDE SEQUENCE [LARGE SCALE GENOMIC DNA]</scope>
</reference>
<sequence>MRHRERRSGRFRAGRTGAPFRPTAYLFAARKEPVLSLSLALCPACPGFCAFATKKGGAPKQAQARTKADDVSLPGDHQNAGVRRPVPLQAVKLSATIGNEGGTGCGIESMQDRD</sequence>
<proteinExistence type="predicted"/>
<evidence type="ECO:0000256" key="1">
    <source>
        <dbReference type="SAM" id="MobiDB-lite"/>
    </source>
</evidence>
<feature type="region of interest" description="Disordered" evidence="1">
    <location>
        <begin position="61"/>
        <end position="86"/>
    </location>
</feature>
<dbReference type="Proteomes" id="UP000299102">
    <property type="component" value="Unassembled WGS sequence"/>
</dbReference>
<name>A0A4C1TIP6_EUMVA</name>
<protein>
    <submittedName>
        <fullName evidence="2">Uncharacterized protein</fullName>
    </submittedName>
</protein>
<dbReference type="AlphaFoldDB" id="A0A4C1TIP6"/>
<organism evidence="2 3">
    <name type="scientific">Eumeta variegata</name>
    <name type="common">Bagworm moth</name>
    <name type="synonym">Eumeta japonica</name>
    <dbReference type="NCBI Taxonomy" id="151549"/>
    <lineage>
        <taxon>Eukaryota</taxon>
        <taxon>Metazoa</taxon>
        <taxon>Ecdysozoa</taxon>
        <taxon>Arthropoda</taxon>
        <taxon>Hexapoda</taxon>
        <taxon>Insecta</taxon>
        <taxon>Pterygota</taxon>
        <taxon>Neoptera</taxon>
        <taxon>Endopterygota</taxon>
        <taxon>Lepidoptera</taxon>
        <taxon>Glossata</taxon>
        <taxon>Ditrysia</taxon>
        <taxon>Tineoidea</taxon>
        <taxon>Psychidae</taxon>
        <taxon>Oiketicinae</taxon>
        <taxon>Eumeta</taxon>
    </lineage>
</organism>
<keyword evidence="3" id="KW-1185">Reference proteome</keyword>
<comment type="caution">
    <text evidence="2">The sequence shown here is derived from an EMBL/GenBank/DDBJ whole genome shotgun (WGS) entry which is preliminary data.</text>
</comment>
<evidence type="ECO:0000313" key="3">
    <source>
        <dbReference type="Proteomes" id="UP000299102"/>
    </source>
</evidence>